<dbReference type="Pfam" id="PF08241">
    <property type="entry name" value="Methyltransf_11"/>
    <property type="match status" value="1"/>
</dbReference>
<dbReference type="EMBL" id="JAJGAK010000003">
    <property type="protein sequence ID" value="MCC8363832.1"/>
    <property type="molecule type" value="Genomic_DNA"/>
</dbReference>
<evidence type="ECO:0000313" key="2">
    <source>
        <dbReference type="EMBL" id="MCC8363832.1"/>
    </source>
</evidence>
<dbReference type="RefSeq" id="WP_230527636.1">
    <property type="nucleotide sequence ID" value="NZ_JAJGAK010000003.1"/>
</dbReference>
<comment type="caution">
    <text evidence="2">The sequence shown here is derived from an EMBL/GenBank/DDBJ whole genome shotgun (WGS) entry which is preliminary data.</text>
</comment>
<name>A0ABS8JJV0_9GAMM</name>
<evidence type="ECO:0000259" key="1">
    <source>
        <dbReference type="Pfam" id="PF08241"/>
    </source>
</evidence>
<dbReference type="InterPro" id="IPR013216">
    <property type="entry name" value="Methyltransf_11"/>
</dbReference>
<proteinExistence type="predicted"/>
<keyword evidence="2" id="KW-0808">Transferase</keyword>
<dbReference type="Proteomes" id="UP001165293">
    <property type="component" value="Unassembled WGS sequence"/>
</dbReference>
<organism evidence="2 3">
    <name type="scientific">Noviluteimonas lactosilytica</name>
    <dbReference type="NCBI Taxonomy" id="2888523"/>
    <lineage>
        <taxon>Bacteria</taxon>
        <taxon>Pseudomonadati</taxon>
        <taxon>Pseudomonadota</taxon>
        <taxon>Gammaproteobacteria</taxon>
        <taxon>Lysobacterales</taxon>
        <taxon>Lysobacteraceae</taxon>
        <taxon>Noviluteimonas</taxon>
    </lineage>
</organism>
<dbReference type="GO" id="GO:0008168">
    <property type="term" value="F:methyltransferase activity"/>
    <property type="evidence" value="ECO:0007669"/>
    <property type="project" value="UniProtKB-KW"/>
</dbReference>
<sequence>MRQDPDHADYMTKWAKAYEGKNYDEGLAGFFLSRSHAWCEQRFSEKDHFGRVLEVGAGTGVHLRYVRHTFDEYVMTDLNPPMLEQAAKLAAGRVTVEAQDATQLTYGDDSFDRVIAAHILEHLPEPHKVIREWMRVLKPGGTLSIVLPCDPGFAWRFGRMLGPRKTFTRVGIDYDYWMAREHINSINNLVSFLRFYFHDLDEQWLPLRIPSMDANLFYIVHVTK</sequence>
<feature type="domain" description="Methyltransferase type 11" evidence="1">
    <location>
        <begin position="53"/>
        <end position="144"/>
    </location>
</feature>
<dbReference type="PANTHER" id="PTHR43591">
    <property type="entry name" value="METHYLTRANSFERASE"/>
    <property type="match status" value="1"/>
</dbReference>
<reference evidence="2" key="1">
    <citation type="submission" date="2021-10" db="EMBL/GenBank/DDBJ databases">
        <authorList>
            <person name="Lyu M."/>
            <person name="Wang X."/>
            <person name="Meng X."/>
            <person name="Xu K."/>
        </authorList>
    </citation>
    <scope>NUCLEOTIDE SEQUENCE</scope>
    <source>
        <strain evidence="2">A6</strain>
    </source>
</reference>
<dbReference type="CDD" id="cd02440">
    <property type="entry name" value="AdoMet_MTases"/>
    <property type="match status" value="1"/>
</dbReference>
<keyword evidence="2" id="KW-0489">Methyltransferase</keyword>
<dbReference type="Gene3D" id="3.40.50.150">
    <property type="entry name" value="Vaccinia Virus protein VP39"/>
    <property type="match status" value="1"/>
</dbReference>
<evidence type="ECO:0000313" key="3">
    <source>
        <dbReference type="Proteomes" id="UP001165293"/>
    </source>
</evidence>
<dbReference type="GO" id="GO:0032259">
    <property type="term" value="P:methylation"/>
    <property type="evidence" value="ECO:0007669"/>
    <property type="project" value="UniProtKB-KW"/>
</dbReference>
<keyword evidence="3" id="KW-1185">Reference proteome</keyword>
<protein>
    <submittedName>
        <fullName evidence="2">Class I SAM-dependent methyltransferase</fullName>
    </submittedName>
</protein>
<accession>A0ABS8JJV0</accession>
<gene>
    <name evidence="2" type="ORF">LK996_12185</name>
</gene>
<dbReference type="InterPro" id="IPR029063">
    <property type="entry name" value="SAM-dependent_MTases_sf"/>
</dbReference>
<dbReference type="SUPFAM" id="SSF53335">
    <property type="entry name" value="S-adenosyl-L-methionine-dependent methyltransferases"/>
    <property type="match status" value="1"/>
</dbReference>